<keyword evidence="1" id="KW-0472">Membrane</keyword>
<dbReference type="Proteomes" id="UP000283426">
    <property type="component" value="Unassembled WGS sequence"/>
</dbReference>
<reference evidence="2 3" key="1">
    <citation type="submission" date="2018-08" db="EMBL/GenBank/DDBJ databases">
        <title>A genome reference for cultivated species of the human gut microbiota.</title>
        <authorList>
            <person name="Zou Y."/>
            <person name="Xue W."/>
            <person name="Luo G."/>
        </authorList>
    </citation>
    <scope>NUCLEOTIDE SEQUENCE [LARGE SCALE GENOMIC DNA]</scope>
    <source>
        <strain evidence="2 3">AF14-6AC</strain>
    </source>
</reference>
<feature type="transmembrane region" description="Helical" evidence="1">
    <location>
        <begin position="110"/>
        <end position="129"/>
    </location>
</feature>
<feature type="transmembrane region" description="Helical" evidence="1">
    <location>
        <begin position="136"/>
        <end position="153"/>
    </location>
</feature>
<keyword evidence="1" id="KW-1133">Transmembrane helix</keyword>
<dbReference type="EMBL" id="QRYW01000011">
    <property type="protein sequence ID" value="RGV28029.1"/>
    <property type="molecule type" value="Genomic_DNA"/>
</dbReference>
<sequence length="187" mass="20956">MNFVSLYPIECEQTELKNMENPFEEQQNKLQRPTFLLVLCILTFIGSGWGTLSNLFSVFTAGLTDSSMQMEHYSSMLNGMDQGAGSAMLSDILNSTMASLQATFVHAREIAVVSLVLSVISLLGAILMFQLRRLGFYLYTAAQILALFVLPYFAGFSMYVLIVMFFSGLISLLFIILYAVNLKYMTR</sequence>
<evidence type="ECO:0008006" key="4">
    <source>
        <dbReference type="Google" id="ProtNLM"/>
    </source>
</evidence>
<proteinExistence type="predicted"/>
<feature type="transmembrane region" description="Helical" evidence="1">
    <location>
        <begin position="159"/>
        <end position="180"/>
    </location>
</feature>
<protein>
    <recommendedName>
        <fullName evidence="4">DUF4064 domain-containing protein</fullName>
    </recommendedName>
</protein>
<dbReference type="AlphaFoldDB" id="A0A412WLC5"/>
<name>A0A412WLC5_9BACT</name>
<gene>
    <name evidence="2" type="ORF">DWW24_06785</name>
</gene>
<evidence type="ECO:0000256" key="1">
    <source>
        <dbReference type="SAM" id="Phobius"/>
    </source>
</evidence>
<comment type="caution">
    <text evidence="2">The sequence shown here is derived from an EMBL/GenBank/DDBJ whole genome shotgun (WGS) entry which is preliminary data.</text>
</comment>
<organism evidence="2 3">
    <name type="scientific">Odoribacter splanchnicus</name>
    <dbReference type="NCBI Taxonomy" id="28118"/>
    <lineage>
        <taxon>Bacteria</taxon>
        <taxon>Pseudomonadati</taxon>
        <taxon>Bacteroidota</taxon>
        <taxon>Bacteroidia</taxon>
        <taxon>Bacteroidales</taxon>
        <taxon>Odoribacteraceae</taxon>
        <taxon>Odoribacter</taxon>
    </lineage>
</organism>
<keyword evidence="1" id="KW-0812">Transmembrane</keyword>
<evidence type="ECO:0000313" key="3">
    <source>
        <dbReference type="Proteomes" id="UP000283426"/>
    </source>
</evidence>
<accession>A0A412WLC5</accession>
<feature type="transmembrane region" description="Helical" evidence="1">
    <location>
        <begin position="35"/>
        <end position="59"/>
    </location>
</feature>
<evidence type="ECO:0000313" key="2">
    <source>
        <dbReference type="EMBL" id="RGV28029.1"/>
    </source>
</evidence>